<name>A0A9W7C540_9STRA</name>
<evidence type="ECO:0000313" key="3">
    <source>
        <dbReference type="Proteomes" id="UP001165160"/>
    </source>
</evidence>
<accession>A0A9W7C540</accession>
<protein>
    <submittedName>
        <fullName evidence="2">Uncharacterized protein</fullName>
    </submittedName>
</protein>
<evidence type="ECO:0000256" key="1">
    <source>
        <dbReference type="SAM" id="MobiDB-lite"/>
    </source>
</evidence>
<evidence type="ECO:0000313" key="2">
    <source>
        <dbReference type="EMBL" id="GMH99354.1"/>
    </source>
</evidence>
<comment type="caution">
    <text evidence="2">The sequence shown here is derived from an EMBL/GenBank/DDBJ whole genome shotgun (WGS) entry which is preliminary data.</text>
</comment>
<sequence>MGEQLLHKKRLNQNNPLYNLSTSSCVIMSSSVLSVPNTTSNFTFDEDSLPGVNLFNEEVMEEEEEEEFEWKGVPRIAVMHVKCMREIERLKRKVSPHKALHQHHGLIPPSAARHLTVMSTLEALDFPVTLRMSPFKRLLLLGEAADGDGFMKLKVSSTLPPPPPPLPSPSKSSKASVTVITPAVKSKAKTYVPQTIKLPLKCVLSSSNLSPLPPPPPHKTSKITSTIKALQSSSSKASTLNKENTSCMYPTTEDDVGGGIGRGYAKWAGRHFGVMKQIRKQVKKK</sequence>
<organism evidence="2 3">
    <name type="scientific">Triparma verrucosa</name>
    <dbReference type="NCBI Taxonomy" id="1606542"/>
    <lineage>
        <taxon>Eukaryota</taxon>
        <taxon>Sar</taxon>
        <taxon>Stramenopiles</taxon>
        <taxon>Ochrophyta</taxon>
        <taxon>Bolidophyceae</taxon>
        <taxon>Parmales</taxon>
        <taxon>Triparmaceae</taxon>
        <taxon>Triparma</taxon>
    </lineage>
</organism>
<dbReference type="EMBL" id="BRXX01000233">
    <property type="protein sequence ID" value="GMH99354.1"/>
    <property type="molecule type" value="Genomic_DNA"/>
</dbReference>
<dbReference type="Proteomes" id="UP001165160">
    <property type="component" value="Unassembled WGS sequence"/>
</dbReference>
<keyword evidence="3" id="KW-1185">Reference proteome</keyword>
<feature type="compositionally biased region" description="Pro residues" evidence="1">
    <location>
        <begin position="159"/>
        <end position="168"/>
    </location>
</feature>
<reference evidence="3" key="1">
    <citation type="journal article" date="2023" name="Commun. Biol.">
        <title>Genome analysis of Parmales, the sister group of diatoms, reveals the evolutionary specialization of diatoms from phago-mixotrophs to photoautotrophs.</title>
        <authorList>
            <person name="Ban H."/>
            <person name="Sato S."/>
            <person name="Yoshikawa S."/>
            <person name="Yamada K."/>
            <person name="Nakamura Y."/>
            <person name="Ichinomiya M."/>
            <person name="Sato N."/>
            <person name="Blanc-Mathieu R."/>
            <person name="Endo H."/>
            <person name="Kuwata A."/>
            <person name="Ogata H."/>
        </authorList>
    </citation>
    <scope>NUCLEOTIDE SEQUENCE [LARGE SCALE GENOMIC DNA]</scope>
    <source>
        <strain evidence="3">NIES 3699</strain>
    </source>
</reference>
<gene>
    <name evidence="2" type="ORF">TrVE_jg13342</name>
</gene>
<proteinExistence type="predicted"/>
<dbReference type="AlphaFoldDB" id="A0A9W7C540"/>
<feature type="region of interest" description="Disordered" evidence="1">
    <location>
        <begin position="155"/>
        <end position="174"/>
    </location>
</feature>